<evidence type="ECO:0000313" key="2">
    <source>
        <dbReference type="EMBL" id="KAG0147257.1"/>
    </source>
</evidence>
<feature type="compositionally biased region" description="Polar residues" evidence="1">
    <location>
        <begin position="553"/>
        <end position="568"/>
    </location>
</feature>
<feature type="region of interest" description="Disordered" evidence="1">
    <location>
        <begin position="100"/>
        <end position="580"/>
    </location>
</feature>
<protein>
    <submittedName>
        <fullName evidence="2">Uncharacterized protein</fullName>
    </submittedName>
</protein>
<proteinExistence type="predicted"/>
<name>A0A9P6NN93_9BASI</name>
<keyword evidence="3" id="KW-1185">Reference proteome</keyword>
<dbReference type="EMBL" id="MU167250">
    <property type="protein sequence ID" value="KAG0147257.1"/>
    <property type="molecule type" value="Genomic_DNA"/>
</dbReference>
<sequence>MKLHGHLCSRLIIFFSSVVSGRRRFDNIQVLRTSSAALTALSTTQDSTGLSNDIFIPTSSDQLTVGLRNPFPQKVPKLSSNGVPFERHSAELVAQNYGRLPINPHEDTENMNEPAFEPDEDQNADQDSRALPFPQTIPSGPAYKELNRPPPPLERQTYKLPIPQDSSLPTLDIDQLRRQSANVKPYKIPPLRASLSFPGEPNKGDTLNLTNGRPSKSSNSDSGSLSKFNSQPISSSNEDVQSDVVDHIQANTTDPANRKNVTNVRPSAKSKSGFGRISEVPSRPSTSDEDPRSRLDIVDHASQTPIDGIDKKNTTDNEPSSASIPGFGRLSQVNSPTNSSKKHDKPSLGTADLGEPEPINRASPQNVSDVKLSPVSKSGFGRLQHGNPQSSDSDENSEPSLNTANAINPESAVITDQHNVKDVKPSSGGFGRLNSVSPAPGTSAKDNKPSLDLVDIINPRPFTEVGQEDESTGKPATEAVKGFGRLNPAKPKPDDSEKDSNSTSLSDYHNSTSTQESTLPILSADQLTHQSEKLTSIPEVLSATDNTERVADQKSTSKSRLPTGSSTGFGRLRGRSLINL</sequence>
<feature type="compositionally biased region" description="Polar residues" evidence="1">
    <location>
        <begin position="249"/>
        <end position="265"/>
    </location>
</feature>
<gene>
    <name evidence="2" type="ORF">CROQUDRAFT_91700</name>
</gene>
<feature type="compositionally biased region" description="Polar residues" evidence="1">
    <location>
        <begin position="205"/>
        <end position="214"/>
    </location>
</feature>
<reference evidence="2" key="1">
    <citation type="submission" date="2013-11" db="EMBL/GenBank/DDBJ databases">
        <title>Genome sequence of the fusiform rust pathogen reveals effectors for host alternation and coevolution with pine.</title>
        <authorList>
            <consortium name="DOE Joint Genome Institute"/>
            <person name="Smith K."/>
            <person name="Pendleton A."/>
            <person name="Kubisiak T."/>
            <person name="Anderson C."/>
            <person name="Salamov A."/>
            <person name="Aerts A."/>
            <person name="Riley R."/>
            <person name="Clum A."/>
            <person name="Lindquist E."/>
            <person name="Ence D."/>
            <person name="Campbell M."/>
            <person name="Kronenberg Z."/>
            <person name="Feau N."/>
            <person name="Dhillon B."/>
            <person name="Hamelin R."/>
            <person name="Burleigh J."/>
            <person name="Smith J."/>
            <person name="Yandell M."/>
            <person name="Nelson C."/>
            <person name="Grigoriev I."/>
            <person name="Davis J."/>
        </authorList>
    </citation>
    <scope>NUCLEOTIDE SEQUENCE</scope>
    <source>
        <strain evidence="2">G11</strain>
    </source>
</reference>
<feature type="compositionally biased region" description="Low complexity" evidence="1">
    <location>
        <begin position="215"/>
        <end position="230"/>
    </location>
</feature>
<evidence type="ECO:0000256" key="1">
    <source>
        <dbReference type="SAM" id="MobiDB-lite"/>
    </source>
</evidence>
<evidence type="ECO:0000313" key="3">
    <source>
        <dbReference type="Proteomes" id="UP000886653"/>
    </source>
</evidence>
<feature type="compositionally biased region" description="Polar residues" evidence="1">
    <location>
        <begin position="398"/>
        <end position="408"/>
    </location>
</feature>
<feature type="compositionally biased region" description="Basic and acidic residues" evidence="1">
    <location>
        <begin position="289"/>
        <end position="299"/>
    </location>
</feature>
<dbReference type="Proteomes" id="UP000886653">
    <property type="component" value="Unassembled WGS sequence"/>
</dbReference>
<comment type="caution">
    <text evidence="2">The sequence shown here is derived from an EMBL/GenBank/DDBJ whole genome shotgun (WGS) entry which is preliminary data.</text>
</comment>
<dbReference type="AlphaFoldDB" id="A0A9P6NN93"/>
<feature type="compositionally biased region" description="Polar residues" evidence="1">
    <location>
        <begin position="501"/>
        <end position="529"/>
    </location>
</feature>
<accession>A0A9P6NN93</accession>
<organism evidence="2 3">
    <name type="scientific">Cronartium quercuum f. sp. fusiforme G11</name>
    <dbReference type="NCBI Taxonomy" id="708437"/>
    <lineage>
        <taxon>Eukaryota</taxon>
        <taxon>Fungi</taxon>
        <taxon>Dikarya</taxon>
        <taxon>Basidiomycota</taxon>
        <taxon>Pucciniomycotina</taxon>
        <taxon>Pucciniomycetes</taxon>
        <taxon>Pucciniales</taxon>
        <taxon>Coleosporiaceae</taxon>
        <taxon>Cronartium</taxon>
    </lineage>
</organism>
<feature type="compositionally biased region" description="Basic and acidic residues" evidence="1">
    <location>
        <begin position="491"/>
        <end position="500"/>
    </location>
</feature>